<dbReference type="Pfam" id="PF02915">
    <property type="entry name" value="Rubrerythrin"/>
    <property type="match status" value="1"/>
</dbReference>
<proteinExistence type="predicted"/>
<dbReference type="InterPro" id="IPR052753">
    <property type="entry name" value="Rbr2/Nigerythrin"/>
</dbReference>
<reference evidence="2 3" key="1">
    <citation type="journal article" date="2019" name="ISME J.">
        <title>Insights into ecological role of a new deltaproteobacterial order Candidatus Acidulodesulfobacterales by metagenomics and metatranscriptomics.</title>
        <authorList>
            <person name="Tan S."/>
            <person name="Liu J."/>
            <person name="Fang Y."/>
            <person name="Hedlund B.P."/>
            <person name="Lian Z.H."/>
            <person name="Huang L.Y."/>
            <person name="Li J.T."/>
            <person name="Huang L.N."/>
            <person name="Li W.J."/>
            <person name="Jiang H.C."/>
            <person name="Dong H.L."/>
            <person name="Shu W.S."/>
        </authorList>
    </citation>
    <scope>NUCLEOTIDE SEQUENCE [LARGE SCALE GENOMIC DNA]</scope>
    <source>
        <strain evidence="2">AP2</strain>
    </source>
</reference>
<dbReference type="InterPro" id="IPR003251">
    <property type="entry name" value="Rr_diiron-bd_dom"/>
</dbReference>
<dbReference type="GO" id="GO:0046872">
    <property type="term" value="F:metal ion binding"/>
    <property type="evidence" value="ECO:0007669"/>
    <property type="project" value="InterPro"/>
</dbReference>
<dbReference type="Proteomes" id="UP000316562">
    <property type="component" value="Unassembled WGS sequence"/>
</dbReference>
<gene>
    <name evidence="2" type="ORF">EVJ46_07180</name>
</gene>
<dbReference type="CDD" id="cd01041">
    <property type="entry name" value="Rubrerythrin"/>
    <property type="match status" value="1"/>
</dbReference>
<dbReference type="InterPro" id="IPR012347">
    <property type="entry name" value="Ferritin-like"/>
</dbReference>
<dbReference type="EMBL" id="SGBC01000003">
    <property type="protein sequence ID" value="RZD15972.1"/>
    <property type="molecule type" value="Genomic_DNA"/>
</dbReference>
<dbReference type="PROSITE" id="PS50905">
    <property type="entry name" value="FERRITIN_LIKE"/>
    <property type="match status" value="1"/>
</dbReference>
<dbReference type="PANTHER" id="PTHR33746">
    <property type="entry name" value="RUBRERYTHRIN"/>
    <property type="match status" value="1"/>
</dbReference>
<dbReference type="InterPro" id="IPR009078">
    <property type="entry name" value="Ferritin-like_SF"/>
</dbReference>
<evidence type="ECO:0000313" key="2">
    <source>
        <dbReference type="EMBL" id="RZD15972.1"/>
    </source>
</evidence>
<dbReference type="PANTHER" id="PTHR33746:SF4">
    <property type="entry name" value="RUBRERYTHRIN"/>
    <property type="match status" value="1"/>
</dbReference>
<dbReference type="SUPFAM" id="SSF47240">
    <property type="entry name" value="Ferritin-like"/>
    <property type="match status" value="1"/>
</dbReference>
<dbReference type="AlphaFoldDB" id="A0A519BFC0"/>
<dbReference type="InterPro" id="IPR009040">
    <property type="entry name" value="Ferritin-like_diiron"/>
</dbReference>
<evidence type="ECO:0000313" key="3">
    <source>
        <dbReference type="Proteomes" id="UP000316562"/>
    </source>
</evidence>
<feature type="domain" description="Ferritin-like diiron" evidence="1">
    <location>
        <begin position="1"/>
        <end position="125"/>
    </location>
</feature>
<protein>
    <submittedName>
        <fullName evidence="2">Rubrerythrin</fullName>
    </submittedName>
</protein>
<dbReference type="GO" id="GO:0016491">
    <property type="term" value="F:oxidoreductase activity"/>
    <property type="evidence" value="ECO:0007669"/>
    <property type="project" value="InterPro"/>
</dbReference>
<sequence length="125" mass="14210">MTNTEKNLTEAFAGESQANRKYTAWARQADAEGYPEVAELFRSIAEGETAHALGHFNHMNGIKTTPENLKKAIEGEKYEVREMYPRMAKEAREEGLEEIAKWFDMVGRAESAHMKAFEKVLAEIE</sequence>
<dbReference type="Gene3D" id="1.20.1260.10">
    <property type="match status" value="1"/>
</dbReference>
<name>A0A519BFC0_ACIG2</name>
<accession>A0A519BFC0</accession>
<organism evidence="2 3">
    <name type="scientific">Acididesulfobacter guangdongensis</name>
    <dbReference type="NCBI Taxonomy" id="2597225"/>
    <lineage>
        <taxon>Bacteria</taxon>
        <taxon>Deltaproteobacteria</taxon>
        <taxon>Candidatus Acidulodesulfobacterales</taxon>
        <taxon>Candidatus Acididesulfobacter</taxon>
    </lineage>
</organism>
<evidence type="ECO:0000259" key="1">
    <source>
        <dbReference type="PROSITE" id="PS50905"/>
    </source>
</evidence>
<comment type="caution">
    <text evidence="2">The sequence shown here is derived from an EMBL/GenBank/DDBJ whole genome shotgun (WGS) entry which is preliminary data.</text>
</comment>